<dbReference type="Gene3D" id="3.60.21.10">
    <property type="match status" value="1"/>
</dbReference>
<dbReference type="SUPFAM" id="SSF56300">
    <property type="entry name" value="Metallo-dependent phosphatases"/>
    <property type="match status" value="1"/>
</dbReference>
<dbReference type="AlphaFoldDB" id="A0A1I0XAN9"/>
<evidence type="ECO:0000259" key="1">
    <source>
        <dbReference type="Pfam" id="PF00149"/>
    </source>
</evidence>
<dbReference type="OrthoDB" id="9807890at2"/>
<dbReference type="GO" id="GO:0016791">
    <property type="term" value="F:phosphatase activity"/>
    <property type="evidence" value="ECO:0007669"/>
    <property type="project" value="TreeGrafter"/>
</dbReference>
<evidence type="ECO:0000313" key="3">
    <source>
        <dbReference type="Proteomes" id="UP000198796"/>
    </source>
</evidence>
<reference evidence="2 3" key="1">
    <citation type="submission" date="2016-10" db="EMBL/GenBank/DDBJ databases">
        <authorList>
            <person name="de Groot N.N."/>
        </authorList>
    </citation>
    <scope>NUCLEOTIDE SEQUENCE [LARGE SCALE GENOMIC DNA]</scope>
    <source>
        <strain evidence="2 3">DSM 29316</strain>
    </source>
</reference>
<feature type="domain" description="Calcineurin-like phosphoesterase" evidence="1">
    <location>
        <begin position="4"/>
        <end position="208"/>
    </location>
</feature>
<dbReference type="InterPro" id="IPR050126">
    <property type="entry name" value="Ap4A_hydrolase"/>
</dbReference>
<dbReference type="Proteomes" id="UP000198796">
    <property type="component" value="Unassembled WGS sequence"/>
</dbReference>
<accession>A0A1I0XAN9</accession>
<dbReference type="STRING" id="871651.SAMN05421688_2068"/>
<dbReference type="PANTHER" id="PTHR42850">
    <property type="entry name" value="METALLOPHOSPHOESTERASE"/>
    <property type="match status" value="1"/>
</dbReference>
<gene>
    <name evidence="2" type="ORF">SAMN05421688_2068</name>
</gene>
<dbReference type="PANTHER" id="PTHR42850:SF4">
    <property type="entry name" value="ZINC-DEPENDENT ENDOPOLYPHOSPHATASE"/>
    <property type="match status" value="1"/>
</dbReference>
<name>A0A1I0XAN9_9RHOB</name>
<organism evidence="2 3">
    <name type="scientific">Poseidonocella pacifica</name>
    <dbReference type="NCBI Taxonomy" id="871651"/>
    <lineage>
        <taxon>Bacteria</taxon>
        <taxon>Pseudomonadati</taxon>
        <taxon>Pseudomonadota</taxon>
        <taxon>Alphaproteobacteria</taxon>
        <taxon>Rhodobacterales</taxon>
        <taxon>Roseobacteraceae</taxon>
        <taxon>Poseidonocella</taxon>
    </lineage>
</organism>
<dbReference type="GO" id="GO:0005737">
    <property type="term" value="C:cytoplasm"/>
    <property type="evidence" value="ECO:0007669"/>
    <property type="project" value="TreeGrafter"/>
</dbReference>
<proteinExistence type="predicted"/>
<dbReference type="GO" id="GO:0110154">
    <property type="term" value="P:RNA decapping"/>
    <property type="evidence" value="ECO:0007669"/>
    <property type="project" value="TreeGrafter"/>
</dbReference>
<dbReference type="RefSeq" id="WP_092064124.1">
    <property type="nucleotide sequence ID" value="NZ_FOJU01000003.1"/>
</dbReference>
<dbReference type="Pfam" id="PF00149">
    <property type="entry name" value="Metallophos"/>
    <property type="match status" value="1"/>
</dbReference>
<dbReference type="GO" id="GO:0008803">
    <property type="term" value="F:bis(5'-nucleosyl)-tetraphosphatase (symmetrical) activity"/>
    <property type="evidence" value="ECO:0007669"/>
    <property type="project" value="TreeGrafter"/>
</dbReference>
<dbReference type="EMBL" id="FOJU01000003">
    <property type="protein sequence ID" value="SFA98139.1"/>
    <property type="molecule type" value="Genomic_DNA"/>
</dbReference>
<keyword evidence="3" id="KW-1185">Reference proteome</keyword>
<evidence type="ECO:0000313" key="2">
    <source>
        <dbReference type="EMBL" id="SFA98139.1"/>
    </source>
</evidence>
<dbReference type="InterPro" id="IPR029052">
    <property type="entry name" value="Metallo-depent_PP-like"/>
</dbReference>
<dbReference type="InterPro" id="IPR004843">
    <property type="entry name" value="Calcineurin-like_PHP"/>
</dbReference>
<sequence>MTKPIYALPDIHGHADKLDAALELIHSDGGPDAEIVFLGDYVDRGPDGAGVLQRLIDGQAAGRPWTCLMGNHDRMLRRFVVEGVAHDDAIKSGRHWLEPPLGGRTTLSSYGVGPDIDAPLPPLSEMHEEARDTVPERHMDFIAGLPLYHQRGDVLFVHAGIRPGVPLRDQAEDDLVWIRQPFLEHDGPFPWLVVHGHTALEVPQHFGNRIDLDGGAGHGRALYPAVIEGQNCWLLTKGGRVALSPPI</sequence>
<protein>
    <submittedName>
        <fullName evidence="2">Serine/threonine protein phosphatase 1</fullName>
    </submittedName>
</protein>